<dbReference type="InterPro" id="IPR057990">
    <property type="entry name" value="TPR_SYO1"/>
</dbReference>
<evidence type="ECO:0000313" key="2">
    <source>
        <dbReference type="EMBL" id="CAH3198950.1"/>
    </source>
</evidence>
<proteinExistence type="predicted"/>
<dbReference type="PANTHER" id="PTHR13347">
    <property type="entry name" value="HEAT REPEAT-CONTAINING PROTEIN 3"/>
    <property type="match status" value="1"/>
</dbReference>
<sequence length="116" mass="12634">LSTVQARALICLNNIVTALDADLLGGEVALGQLWCSLFTLAFAAESFRPQTKKLESPYKTPSSTLAVKGLTAISKLIKFEARGFVYHEEDFLEAATGVLRSVIDKLVSLQEPQVSY</sequence>
<evidence type="ECO:0000259" key="1">
    <source>
        <dbReference type="Pfam" id="PF25567"/>
    </source>
</evidence>
<gene>
    <name evidence="2" type="ORF">PEVE_00037579</name>
</gene>
<accession>A0ABN8T3V1</accession>
<protein>
    <recommendedName>
        <fullName evidence="1">SYO1-like TPR repeats domain-containing protein</fullName>
    </recommendedName>
</protein>
<dbReference type="PANTHER" id="PTHR13347:SF1">
    <property type="entry name" value="HEAT REPEAT-CONTAINING PROTEIN 3"/>
    <property type="match status" value="1"/>
</dbReference>
<comment type="caution">
    <text evidence="2">The sequence shown here is derived from an EMBL/GenBank/DDBJ whole genome shotgun (WGS) entry which is preliminary data.</text>
</comment>
<reference evidence="2 3" key="1">
    <citation type="submission" date="2022-05" db="EMBL/GenBank/DDBJ databases">
        <authorList>
            <consortium name="Genoscope - CEA"/>
            <person name="William W."/>
        </authorList>
    </citation>
    <scope>NUCLEOTIDE SEQUENCE [LARGE SCALE GENOMIC DNA]</scope>
</reference>
<organism evidence="2 3">
    <name type="scientific">Porites evermanni</name>
    <dbReference type="NCBI Taxonomy" id="104178"/>
    <lineage>
        <taxon>Eukaryota</taxon>
        <taxon>Metazoa</taxon>
        <taxon>Cnidaria</taxon>
        <taxon>Anthozoa</taxon>
        <taxon>Hexacorallia</taxon>
        <taxon>Scleractinia</taxon>
        <taxon>Fungiina</taxon>
        <taxon>Poritidae</taxon>
        <taxon>Porites</taxon>
    </lineage>
</organism>
<name>A0ABN8T3V1_9CNID</name>
<feature type="domain" description="SYO1-like TPR repeats" evidence="1">
    <location>
        <begin position="1"/>
        <end position="109"/>
    </location>
</feature>
<dbReference type="EMBL" id="CALNXI010006196">
    <property type="protein sequence ID" value="CAH3198950.1"/>
    <property type="molecule type" value="Genomic_DNA"/>
</dbReference>
<evidence type="ECO:0000313" key="3">
    <source>
        <dbReference type="Proteomes" id="UP001159427"/>
    </source>
</evidence>
<dbReference type="Pfam" id="PF25567">
    <property type="entry name" value="TPR_SYO1"/>
    <property type="match status" value="1"/>
</dbReference>
<dbReference type="InterPro" id="IPR052616">
    <property type="entry name" value="SYO1-like"/>
</dbReference>
<keyword evidence="3" id="KW-1185">Reference proteome</keyword>
<feature type="non-terminal residue" evidence="2">
    <location>
        <position position="1"/>
    </location>
</feature>
<dbReference type="Proteomes" id="UP001159427">
    <property type="component" value="Unassembled WGS sequence"/>
</dbReference>